<proteinExistence type="predicted"/>
<dbReference type="OMA" id="RRINAGW"/>
<dbReference type="OrthoDB" id="5858104at2759"/>
<reference evidence="2" key="1">
    <citation type="submission" date="2020-12" db="UniProtKB">
        <authorList>
            <consortium name="WormBaseParasite"/>
        </authorList>
    </citation>
    <scope>IDENTIFICATION</scope>
    <source>
        <strain evidence="2">MHco3</strain>
    </source>
</reference>
<dbReference type="PANTHER" id="PTHR46238:SF8">
    <property type="entry name" value="ENDONUCLEASE_EXONUCLEASE_PHOSPHATASE DOMAIN-CONTAINING PROTEIN"/>
    <property type="match status" value="1"/>
</dbReference>
<dbReference type="AlphaFoldDB" id="A0A7I4Y1N1"/>
<protein>
    <submittedName>
        <fullName evidence="2">Reverse transcriptase domain-containing protein</fullName>
    </submittedName>
</protein>
<dbReference type="WBParaSite" id="HCON_00033340-00001">
    <property type="protein sequence ID" value="HCON_00033340-00001"/>
    <property type="gene ID" value="HCON_00033340"/>
</dbReference>
<name>A0A7I4Y1N1_HAECO</name>
<dbReference type="PANTHER" id="PTHR46238">
    <property type="entry name" value="REVERSE TRANSCRIPTASE DOMAIN-CONTAINING PROTEIN"/>
    <property type="match status" value="1"/>
</dbReference>
<evidence type="ECO:0000313" key="2">
    <source>
        <dbReference type="WBParaSite" id="HCON_00033340-00001"/>
    </source>
</evidence>
<keyword evidence="1" id="KW-1185">Reference proteome</keyword>
<accession>A0A7I4Y1N1</accession>
<organism evidence="1 2">
    <name type="scientific">Haemonchus contortus</name>
    <name type="common">Barber pole worm</name>
    <dbReference type="NCBI Taxonomy" id="6289"/>
    <lineage>
        <taxon>Eukaryota</taxon>
        <taxon>Metazoa</taxon>
        <taxon>Ecdysozoa</taxon>
        <taxon>Nematoda</taxon>
        <taxon>Chromadorea</taxon>
        <taxon>Rhabditida</taxon>
        <taxon>Rhabditina</taxon>
        <taxon>Rhabditomorpha</taxon>
        <taxon>Strongyloidea</taxon>
        <taxon>Trichostrongylidae</taxon>
        <taxon>Haemonchus</taxon>
    </lineage>
</organism>
<evidence type="ECO:0000313" key="1">
    <source>
        <dbReference type="Proteomes" id="UP000025227"/>
    </source>
</evidence>
<dbReference type="Proteomes" id="UP000025227">
    <property type="component" value="Unplaced"/>
</dbReference>
<sequence>MKMYERVVDSRLKELVPISQEQFVFMPERSATDAIFIGRQVMEKYREGVGGEWTPATESNVDGRGKAIEKVQDFRYLGSDIAADGSVDWAVKSRINAAWMKWRESTGILCGRRCSRTLIRKVYRTVVRPTMLYCSQCWPVSKSREGQLHSAEMGMLRWACGWTRLDRVRSEDVRTAMQTAPVQLKMRKQHLRLFGHVQRNPQSHPISETMEFEAQGKRPRGTLKTGWLDLIRKDLAEAKVTAEDAVDRMKWRRLKRTADSATALD</sequence>